<dbReference type="STRING" id="446471.Xcel_2816"/>
<dbReference type="OrthoDB" id="4830010at2"/>
<dbReference type="Proteomes" id="UP000002255">
    <property type="component" value="Chromosome"/>
</dbReference>
<dbReference type="SMART" id="SM00858">
    <property type="entry name" value="SAF"/>
    <property type="match status" value="1"/>
</dbReference>
<dbReference type="HOGENOM" id="CLU_088190_3_0_11"/>
<dbReference type="Pfam" id="PF08666">
    <property type="entry name" value="SAF"/>
    <property type="match status" value="1"/>
</dbReference>
<dbReference type="EMBL" id="CP001821">
    <property type="protein sequence ID" value="ACZ31830.1"/>
    <property type="molecule type" value="Genomic_DNA"/>
</dbReference>
<reference evidence="2 3" key="2">
    <citation type="journal article" date="2010" name="Stand. Genomic Sci.">
        <title>Complete genome sequence of Xylanimonas cellulosilytica type strain (XIL07).</title>
        <authorList>
            <person name="Foster B."/>
            <person name="Pukall R."/>
            <person name="Abt B."/>
            <person name="Nolan M."/>
            <person name="Glavina Del Rio T."/>
            <person name="Chen F."/>
            <person name="Lucas S."/>
            <person name="Tice H."/>
            <person name="Pitluck S."/>
            <person name="Cheng J.-F."/>
            <person name="Chertkov O."/>
            <person name="Brettin T."/>
            <person name="Han C."/>
            <person name="Detter J.C."/>
            <person name="Bruce D."/>
            <person name="Goodwin L."/>
            <person name="Ivanova N."/>
            <person name="Mavromatis K."/>
            <person name="Pati A."/>
            <person name="Mikhailova N."/>
            <person name="Chen A."/>
            <person name="Palaniappan K."/>
            <person name="Land M."/>
            <person name="Hauser L."/>
            <person name="Chang Y.-J."/>
            <person name="Jeffries C.D."/>
            <person name="Chain P."/>
            <person name="Rohde M."/>
            <person name="Goeker M."/>
            <person name="Bristow J."/>
            <person name="Eisen J.A."/>
            <person name="Markowitz V."/>
            <person name="Hugenholtz P."/>
            <person name="Kyrpides N.C."/>
            <person name="Klenk H.-P."/>
            <person name="Lapidus A."/>
        </authorList>
    </citation>
    <scope>NUCLEOTIDE SEQUENCE [LARGE SCALE GENOMIC DNA]</scope>
    <source>
        <strain evidence="3">DSM 15894 / CECT 5975 / LMG 20990 / XIL07</strain>
    </source>
</reference>
<dbReference type="KEGG" id="xce:Xcel_2816"/>
<gene>
    <name evidence="2" type="ordered locus">Xcel_2816</name>
</gene>
<evidence type="ECO:0000313" key="2">
    <source>
        <dbReference type="EMBL" id="ACZ31830.1"/>
    </source>
</evidence>
<feature type="domain" description="SAF" evidence="1">
    <location>
        <begin position="56"/>
        <end position="118"/>
    </location>
</feature>
<evidence type="ECO:0000313" key="3">
    <source>
        <dbReference type="Proteomes" id="UP000002255"/>
    </source>
</evidence>
<dbReference type="AlphaFoldDB" id="D1BYF8"/>
<evidence type="ECO:0000259" key="1">
    <source>
        <dbReference type="SMART" id="SM00858"/>
    </source>
</evidence>
<accession>D1BYF8</accession>
<sequence length="227" mass="22727">MSPAPTLTPRTAARRRRGRFARRWLWRGRWLLVALCCGIAASSTVQVLRPAPPPMRSVVVPTHRLEPGVELRAGDLTVVSVPAALAPDGALTDTADAVGRVPAVALEAGLPLSASLVAGGEVAALAPTGTVVVPVRLDDATAALLRAGDRVDLVSTASLDPEAAYLARRVLVLTPGSRAAEGGGASGLLGGAVSDAPVVTLVAVSPAEAPGLSAASGAGTVAAVLVR</sequence>
<name>D1BYF8_XYLCX</name>
<dbReference type="Gene3D" id="3.90.1210.10">
    <property type="entry name" value="Antifreeze-like/N-acetylneuraminic acid synthase C-terminal domain"/>
    <property type="match status" value="1"/>
</dbReference>
<organism evidence="2 3">
    <name type="scientific">Xylanimonas cellulosilytica (strain DSM 15894 / JCM 12276 / CECT 5975 / KCTC 9989 / LMG 20990 / NBRC 107835 / XIL07)</name>
    <dbReference type="NCBI Taxonomy" id="446471"/>
    <lineage>
        <taxon>Bacteria</taxon>
        <taxon>Bacillati</taxon>
        <taxon>Actinomycetota</taxon>
        <taxon>Actinomycetes</taxon>
        <taxon>Micrococcales</taxon>
        <taxon>Promicromonosporaceae</taxon>
        <taxon>Xylanimonas</taxon>
    </lineage>
</organism>
<dbReference type="RefSeq" id="WP_012879572.1">
    <property type="nucleotide sequence ID" value="NC_013530.1"/>
</dbReference>
<keyword evidence="3" id="KW-1185">Reference proteome</keyword>
<dbReference type="CDD" id="cd11614">
    <property type="entry name" value="SAF_CpaB_FlgA_like"/>
    <property type="match status" value="1"/>
</dbReference>
<proteinExistence type="predicted"/>
<dbReference type="InterPro" id="IPR013974">
    <property type="entry name" value="SAF"/>
</dbReference>
<dbReference type="eggNOG" id="COG3745">
    <property type="taxonomic scope" value="Bacteria"/>
</dbReference>
<protein>
    <submittedName>
        <fullName evidence="2">SAF domain protein</fullName>
    </submittedName>
</protein>
<reference evidence="3" key="1">
    <citation type="submission" date="2009-11" db="EMBL/GenBank/DDBJ databases">
        <title>The complete chromosome of Xylanimonas cellulosilytica DSM 15894.</title>
        <authorList>
            <consortium name="US DOE Joint Genome Institute (JGI-PGF)"/>
            <person name="Lucas S."/>
            <person name="Copeland A."/>
            <person name="Lapidus A."/>
            <person name="Glavina del Rio T."/>
            <person name="Dalin E."/>
            <person name="Tice H."/>
            <person name="Bruce D."/>
            <person name="Goodwin L."/>
            <person name="Pitluck S."/>
            <person name="Kyrpides N."/>
            <person name="Mavromatis K."/>
            <person name="Ivanova N."/>
            <person name="Mikhailova N."/>
            <person name="Foster B."/>
            <person name="Clum A."/>
            <person name="Brettin T."/>
            <person name="Detter J.C."/>
            <person name="Han C."/>
            <person name="Larimer F."/>
            <person name="Land M."/>
            <person name="Hauser L."/>
            <person name="Markowitz V."/>
            <person name="Cheng J.F."/>
            <person name="Hugenholtz P."/>
            <person name="Woyke T."/>
            <person name="Wu D."/>
            <person name="Gehrich-Schroeter G."/>
            <person name="Schneider S."/>
            <person name="Pukall S.R."/>
            <person name="Klenk H.P."/>
            <person name="Eisen J.A."/>
        </authorList>
    </citation>
    <scope>NUCLEOTIDE SEQUENCE [LARGE SCALE GENOMIC DNA]</scope>
    <source>
        <strain evidence="3">DSM 15894 / CECT 5975 / LMG 20990 / XIL07</strain>
    </source>
</reference>